<organism evidence="1 2">
    <name type="scientific">Sphingosinicella rhizophila</name>
    <dbReference type="NCBI Taxonomy" id="3050082"/>
    <lineage>
        <taxon>Bacteria</taxon>
        <taxon>Pseudomonadati</taxon>
        <taxon>Pseudomonadota</taxon>
        <taxon>Alphaproteobacteria</taxon>
        <taxon>Sphingomonadales</taxon>
        <taxon>Sphingosinicellaceae</taxon>
        <taxon>Sphingosinicella</taxon>
    </lineage>
</organism>
<evidence type="ECO:0000313" key="1">
    <source>
        <dbReference type="EMBL" id="MDT9599384.1"/>
    </source>
</evidence>
<accession>A0ABU3Q7K4</accession>
<name>A0ABU3Q7K4_9SPHN</name>
<evidence type="ECO:0000313" key="2">
    <source>
        <dbReference type="Proteomes" id="UP001259572"/>
    </source>
</evidence>
<dbReference type="RefSeq" id="WP_315726234.1">
    <property type="nucleotide sequence ID" value="NZ_JAVUPU010000004.1"/>
</dbReference>
<proteinExistence type="predicted"/>
<protein>
    <submittedName>
        <fullName evidence="1">Uncharacterized protein</fullName>
    </submittedName>
</protein>
<dbReference type="Proteomes" id="UP001259572">
    <property type="component" value="Unassembled WGS sequence"/>
</dbReference>
<reference evidence="1 2" key="1">
    <citation type="submission" date="2023-05" db="EMBL/GenBank/DDBJ databases">
        <authorList>
            <person name="Guo Y."/>
        </authorList>
    </citation>
    <scope>NUCLEOTIDE SEQUENCE [LARGE SCALE GENOMIC DNA]</scope>
    <source>
        <strain evidence="1 2">GR2756</strain>
    </source>
</reference>
<gene>
    <name evidence="1" type="ORF">RQX22_10530</name>
</gene>
<dbReference type="EMBL" id="JAVUPU010000004">
    <property type="protein sequence ID" value="MDT9599384.1"/>
    <property type="molecule type" value="Genomic_DNA"/>
</dbReference>
<sequence>MASASSGAFAQMEIDVPAMAVALKKDMGSNKPYELFPNRVMVAGYNLGAYRTATAVGTARGLLGGGYNAKSKVELTAEGIDEALLTRIADAAYADLVAQLGAAGFEVVPLDQAMASPGAAKLKFGGVPYESTVPVENGKKRALIVGPGATGVRRNYPLAKLEIGSFGAPGLSSELQAMIVMPNVVLDFAQLKGSKFGNKATSEAELQFAIDPYHTRGRVMASTRSQFAEGDIIYVLADDVASDADFGAIGKSASRDNGLERGLGAALGMGVVAKSKKEATVQIDPQSYEKLARSAVRGWNAALVAQMKAAVGR</sequence>
<comment type="caution">
    <text evidence="1">The sequence shown here is derived from an EMBL/GenBank/DDBJ whole genome shotgun (WGS) entry which is preliminary data.</text>
</comment>
<keyword evidence="2" id="KW-1185">Reference proteome</keyword>